<comment type="caution">
    <text evidence="2">The sequence shown here is derived from an EMBL/GenBank/DDBJ whole genome shotgun (WGS) entry which is preliminary data.</text>
</comment>
<evidence type="ECO:0000313" key="2">
    <source>
        <dbReference type="EMBL" id="GFY66547.1"/>
    </source>
</evidence>
<feature type="region of interest" description="Disordered" evidence="1">
    <location>
        <begin position="1"/>
        <end position="20"/>
    </location>
</feature>
<evidence type="ECO:0000313" key="3">
    <source>
        <dbReference type="Proteomes" id="UP000886998"/>
    </source>
</evidence>
<accession>A0A8X7CJJ0</accession>
<evidence type="ECO:0000256" key="1">
    <source>
        <dbReference type="SAM" id="MobiDB-lite"/>
    </source>
</evidence>
<gene>
    <name evidence="2" type="ORF">TNIN_438151</name>
</gene>
<reference evidence="2" key="1">
    <citation type="submission" date="2020-08" db="EMBL/GenBank/DDBJ databases">
        <title>Multicomponent nature underlies the extraordinary mechanical properties of spider dragline silk.</title>
        <authorList>
            <person name="Kono N."/>
            <person name="Nakamura H."/>
            <person name="Mori M."/>
            <person name="Yoshida Y."/>
            <person name="Ohtoshi R."/>
            <person name="Malay A.D."/>
            <person name="Moran D.A.P."/>
            <person name="Tomita M."/>
            <person name="Numata K."/>
            <person name="Arakawa K."/>
        </authorList>
    </citation>
    <scope>NUCLEOTIDE SEQUENCE</scope>
</reference>
<proteinExistence type="predicted"/>
<feature type="non-terminal residue" evidence="2">
    <location>
        <position position="164"/>
    </location>
</feature>
<organism evidence="2 3">
    <name type="scientific">Trichonephila inaurata madagascariensis</name>
    <dbReference type="NCBI Taxonomy" id="2747483"/>
    <lineage>
        <taxon>Eukaryota</taxon>
        <taxon>Metazoa</taxon>
        <taxon>Ecdysozoa</taxon>
        <taxon>Arthropoda</taxon>
        <taxon>Chelicerata</taxon>
        <taxon>Arachnida</taxon>
        <taxon>Araneae</taxon>
        <taxon>Araneomorphae</taxon>
        <taxon>Entelegynae</taxon>
        <taxon>Araneoidea</taxon>
        <taxon>Nephilidae</taxon>
        <taxon>Trichonephila</taxon>
        <taxon>Trichonephila inaurata</taxon>
    </lineage>
</organism>
<feature type="region of interest" description="Disordered" evidence="1">
    <location>
        <begin position="78"/>
        <end position="164"/>
    </location>
</feature>
<name>A0A8X7CJJ0_9ARAC</name>
<protein>
    <submittedName>
        <fullName evidence="2">Uncharacterized protein</fullName>
    </submittedName>
</protein>
<keyword evidence="3" id="KW-1185">Reference proteome</keyword>
<sequence length="164" mass="19129">ESLANIETAELEAQVPEETPQKLASIPGSVANVAMCDTYPLLAVASDTGFVNVYELKSEEFLCNYSYSYSATSIIWPDAKEKQDIDKKEKQDIDKKEEKQDIDKKEEKQDIDKKEEKQDIDKKEEKQDIDKKEEKQDIDKKEEKQDIDKKEEKQDIDNKEKTRY</sequence>
<dbReference type="EMBL" id="BMAV01016099">
    <property type="protein sequence ID" value="GFY66547.1"/>
    <property type="molecule type" value="Genomic_DNA"/>
</dbReference>
<dbReference type="Proteomes" id="UP000886998">
    <property type="component" value="Unassembled WGS sequence"/>
</dbReference>
<dbReference type="AlphaFoldDB" id="A0A8X7CJJ0"/>
<dbReference type="OrthoDB" id="6435643at2759"/>